<feature type="transmembrane region" description="Helical" evidence="7">
    <location>
        <begin position="173"/>
        <end position="191"/>
    </location>
</feature>
<dbReference type="RefSeq" id="WP_152204608.1">
    <property type="nucleotide sequence ID" value="NZ_VUKF01000062.1"/>
</dbReference>
<evidence type="ECO:0000259" key="8">
    <source>
        <dbReference type="PROSITE" id="PS50850"/>
    </source>
</evidence>
<evidence type="ECO:0000256" key="4">
    <source>
        <dbReference type="ARBA" id="ARBA00022692"/>
    </source>
</evidence>
<evidence type="ECO:0000256" key="5">
    <source>
        <dbReference type="ARBA" id="ARBA00022989"/>
    </source>
</evidence>
<evidence type="ECO:0000256" key="6">
    <source>
        <dbReference type="ARBA" id="ARBA00023136"/>
    </source>
</evidence>
<dbReference type="InterPro" id="IPR036259">
    <property type="entry name" value="MFS_trans_sf"/>
</dbReference>
<evidence type="ECO:0000256" key="1">
    <source>
        <dbReference type="ARBA" id="ARBA00004429"/>
    </source>
</evidence>
<feature type="transmembrane region" description="Helical" evidence="7">
    <location>
        <begin position="20"/>
        <end position="42"/>
    </location>
</feature>
<dbReference type="OrthoDB" id="5494559at2"/>
<dbReference type="EMBL" id="WHJE01000136">
    <property type="protein sequence ID" value="KAE8762678.1"/>
    <property type="molecule type" value="Genomic_DNA"/>
</dbReference>
<dbReference type="SUPFAM" id="SSF103473">
    <property type="entry name" value="MFS general substrate transporter"/>
    <property type="match status" value="1"/>
</dbReference>
<keyword evidence="10" id="KW-1185">Reference proteome</keyword>
<dbReference type="InterPro" id="IPR020846">
    <property type="entry name" value="MFS_dom"/>
</dbReference>
<dbReference type="PROSITE" id="PS50850">
    <property type="entry name" value="MFS"/>
    <property type="match status" value="1"/>
</dbReference>
<proteinExistence type="predicted"/>
<keyword evidence="2" id="KW-0813">Transport</keyword>
<dbReference type="GO" id="GO:0005886">
    <property type="term" value="C:plasma membrane"/>
    <property type="evidence" value="ECO:0007669"/>
    <property type="project" value="UniProtKB-SubCell"/>
</dbReference>
<organism evidence="9 10">
    <name type="scientific">Georgenia thermotolerans</name>
    <dbReference type="NCBI Taxonomy" id="527326"/>
    <lineage>
        <taxon>Bacteria</taxon>
        <taxon>Bacillati</taxon>
        <taxon>Actinomycetota</taxon>
        <taxon>Actinomycetes</taxon>
        <taxon>Micrococcales</taxon>
        <taxon>Bogoriellaceae</taxon>
        <taxon>Georgenia</taxon>
    </lineage>
</organism>
<feature type="transmembrane region" description="Helical" evidence="7">
    <location>
        <begin position="146"/>
        <end position="167"/>
    </location>
</feature>
<accession>A0A7J5UJW5</accession>
<keyword evidence="4 7" id="KW-0812">Transmembrane</keyword>
<feature type="domain" description="Major facilitator superfamily (MFS) profile" evidence="8">
    <location>
        <begin position="224"/>
        <end position="426"/>
    </location>
</feature>
<feature type="transmembrane region" description="Helical" evidence="7">
    <location>
        <begin position="366"/>
        <end position="386"/>
    </location>
</feature>
<evidence type="ECO:0000313" key="9">
    <source>
        <dbReference type="EMBL" id="KAE8762678.1"/>
    </source>
</evidence>
<dbReference type="GO" id="GO:0022857">
    <property type="term" value="F:transmembrane transporter activity"/>
    <property type="evidence" value="ECO:0007669"/>
    <property type="project" value="InterPro"/>
</dbReference>
<dbReference type="InterPro" id="IPR010290">
    <property type="entry name" value="TM_effector"/>
</dbReference>
<sequence>MPLLLDLTPLRVNPAYRRLWTGFTLSGIGTQLATTAIGLQVYEMTGSSFSVGLVGVFALVPIVVLGLYGGALVDTHDRRTVAMLGGAALWVGAILNTVQAALGNTNPWVLYALVAVTNAGFAVISPARSAIYPRLLPLHLLPAANALNVGAMNAALTVGPLLAGVLIDRSGYVLTYGLDAVLFAFAMWGLARLGPVPPEPDADGAPARRVPGLRSVLDGLRFLSTRPNVRMTFLADFCAMILAQPRALFPAVALVAFGGGAAMVGLMSAAIAVGALAAMVLSGPLGHVVRQGRAVVLAVVAWGVAVVGFGLSVLLAGRALEPTHALWLAAAFLAAAGAADSVSSVFRNTILQAATPDHLRGRLQGVFIVVVAGGPRVGDLVSGSLATAWTEWAAIVAGGVACVLAVLALARWQRGFLAYDARHPTP</sequence>
<feature type="transmembrane region" description="Helical" evidence="7">
    <location>
        <begin position="108"/>
        <end position="125"/>
    </location>
</feature>
<comment type="subcellular location">
    <subcellularLocation>
        <location evidence="1">Cell inner membrane</location>
        <topology evidence="1">Multi-pass membrane protein</topology>
    </subcellularLocation>
</comment>
<keyword evidence="6 7" id="KW-0472">Membrane</keyword>
<evidence type="ECO:0000313" key="10">
    <source>
        <dbReference type="Proteomes" id="UP000451860"/>
    </source>
</evidence>
<dbReference type="Gene3D" id="1.20.1250.20">
    <property type="entry name" value="MFS general substrate transporter like domains"/>
    <property type="match status" value="1"/>
</dbReference>
<evidence type="ECO:0000256" key="2">
    <source>
        <dbReference type="ARBA" id="ARBA00022448"/>
    </source>
</evidence>
<evidence type="ECO:0000256" key="3">
    <source>
        <dbReference type="ARBA" id="ARBA00022475"/>
    </source>
</evidence>
<dbReference type="Proteomes" id="UP000451860">
    <property type="component" value="Unassembled WGS sequence"/>
</dbReference>
<name>A0A7J5UJW5_9MICO</name>
<keyword evidence="3" id="KW-1003">Cell membrane</keyword>
<feature type="transmembrane region" description="Helical" evidence="7">
    <location>
        <begin position="392"/>
        <end position="412"/>
    </location>
</feature>
<dbReference type="Pfam" id="PF05977">
    <property type="entry name" value="MFS_3"/>
    <property type="match status" value="1"/>
</dbReference>
<comment type="caution">
    <text evidence="9">The sequence shown here is derived from an EMBL/GenBank/DDBJ whole genome shotgun (WGS) entry which is preliminary data.</text>
</comment>
<feature type="transmembrane region" description="Helical" evidence="7">
    <location>
        <begin position="325"/>
        <end position="346"/>
    </location>
</feature>
<dbReference type="AlphaFoldDB" id="A0A7J5UJW5"/>
<feature type="transmembrane region" description="Helical" evidence="7">
    <location>
        <begin position="294"/>
        <end position="319"/>
    </location>
</feature>
<dbReference type="PANTHER" id="PTHR23513">
    <property type="entry name" value="INTEGRAL MEMBRANE EFFLUX PROTEIN-RELATED"/>
    <property type="match status" value="1"/>
</dbReference>
<reference evidence="9 10" key="1">
    <citation type="submission" date="2019-10" db="EMBL/GenBank/DDBJ databases">
        <title>Georgenia wutianyii sp. nov. and Georgenia yuyongxinii sp. nov. isolated from plateau pika (Ochotona curzoniae) in the Qinghai-Tibet plateau of China.</title>
        <authorList>
            <person name="Tian Z."/>
        </authorList>
    </citation>
    <scope>NUCLEOTIDE SEQUENCE [LARGE SCALE GENOMIC DNA]</scope>
    <source>
        <strain evidence="9 10">DSM 21501</strain>
    </source>
</reference>
<keyword evidence="5 7" id="KW-1133">Transmembrane helix</keyword>
<gene>
    <name evidence="9" type="ORF">GB883_18105</name>
</gene>
<dbReference type="PANTHER" id="PTHR23513:SF9">
    <property type="entry name" value="ENTEROBACTIN EXPORTER ENTS"/>
    <property type="match status" value="1"/>
</dbReference>
<protein>
    <submittedName>
        <fullName evidence="9">MFS transporter</fullName>
    </submittedName>
</protein>
<feature type="transmembrane region" description="Helical" evidence="7">
    <location>
        <begin position="263"/>
        <end position="282"/>
    </location>
</feature>
<dbReference type="CDD" id="cd06173">
    <property type="entry name" value="MFS_MefA_like"/>
    <property type="match status" value="1"/>
</dbReference>
<evidence type="ECO:0000256" key="7">
    <source>
        <dbReference type="SAM" id="Phobius"/>
    </source>
</evidence>
<feature type="transmembrane region" description="Helical" evidence="7">
    <location>
        <begin position="81"/>
        <end position="102"/>
    </location>
</feature>
<feature type="transmembrane region" description="Helical" evidence="7">
    <location>
        <begin position="48"/>
        <end position="69"/>
    </location>
</feature>